<evidence type="ECO:0000256" key="4">
    <source>
        <dbReference type="ARBA" id="ARBA00013039"/>
    </source>
</evidence>
<dbReference type="STRING" id="436907.A7TK23"/>
<feature type="transmembrane region" description="Helical" evidence="14">
    <location>
        <begin position="121"/>
        <end position="140"/>
    </location>
</feature>
<dbReference type="EC" id="3.4.21.105" evidence="4"/>
<dbReference type="RefSeq" id="XP_001645227.1">
    <property type="nucleotide sequence ID" value="XM_001645177.1"/>
</dbReference>
<evidence type="ECO:0000256" key="2">
    <source>
        <dbReference type="ARBA" id="ARBA00004257"/>
    </source>
</evidence>
<dbReference type="eggNOG" id="KOG2632">
    <property type="taxonomic scope" value="Eukaryota"/>
</dbReference>
<proteinExistence type="inferred from homology"/>
<evidence type="ECO:0000256" key="3">
    <source>
        <dbReference type="ARBA" id="ARBA00009045"/>
    </source>
</evidence>
<dbReference type="AlphaFoldDB" id="A7TK23"/>
<keyword evidence="6 14" id="KW-0812">Transmembrane</keyword>
<evidence type="ECO:0000313" key="17">
    <source>
        <dbReference type="Proteomes" id="UP000000267"/>
    </source>
</evidence>
<keyword evidence="8 14" id="KW-1133">Transmembrane helix</keyword>
<feature type="transmembrane region" description="Helical" evidence="14">
    <location>
        <begin position="60"/>
        <end position="82"/>
    </location>
</feature>
<dbReference type="Proteomes" id="UP000000267">
    <property type="component" value="Unassembled WGS sequence"/>
</dbReference>
<dbReference type="Pfam" id="PF01694">
    <property type="entry name" value="Rhomboid"/>
    <property type="match status" value="1"/>
</dbReference>
<dbReference type="GO" id="GO:0016020">
    <property type="term" value="C:membrane"/>
    <property type="evidence" value="ECO:0007669"/>
    <property type="project" value="InterPro"/>
</dbReference>
<keyword evidence="9 14" id="KW-0472">Membrane</keyword>
<evidence type="ECO:0000256" key="14">
    <source>
        <dbReference type="SAM" id="Phobius"/>
    </source>
</evidence>
<evidence type="ECO:0000256" key="13">
    <source>
        <dbReference type="SAM" id="MobiDB-lite"/>
    </source>
</evidence>
<feature type="domain" description="Peptidase S54 rhomboid" evidence="15">
    <location>
        <begin position="56"/>
        <end position="196"/>
    </location>
</feature>
<comment type="catalytic activity">
    <reaction evidence="1">
        <text>Cleaves type-1 transmembrane domains using a catalytic dyad composed of serine and histidine that are contributed by different transmembrane domains.</text>
        <dbReference type="EC" id="3.4.21.105"/>
    </reaction>
</comment>
<dbReference type="SUPFAM" id="SSF144091">
    <property type="entry name" value="Rhomboid-like"/>
    <property type="match status" value="1"/>
</dbReference>
<feature type="region of interest" description="Disordered" evidence="13">
    <location>
        <begin position="260"/>
        <end position="283"/>
    </location>
</feature>
<evidence type="ECO:0000256" key="6">
    <source>
        <dbReference type="ARBA" id="ARBA00022692"/>
    </source>
</evidence>
<dbReference type="GO" id="GO:0004252">
    <property type="term" value="F:serine-type endopeptidase activity"/>
    <property type="evidence" value="ECO:0007669"/>
    <property type="project" value="InterPro"/>
</dbReference>
<organism evidence="17">
    <name type="scientific">Vanderwaltozyma polyspora (strain ATCC 22028 / DSM 70294 / BCRC 21397 / CBS 2163 / NBRC 10782 / NRRL Y-8283 / UCD 57-17)</name>
    <name type="common">Kluyveromyces polysporus</name>
    <dbReference type="NCBI Taxonomy" id="436907"/>
    <lineage>
        <taxon>Eukaryota</taxon>
        <taxon>Fungi</taxon>
        <taxon>Dikarya</taxon>
        <taxon>Ascomycota</taxon>
        <taxon>Saccharomycotina</taxon>
        <taxon>Saccharomycetes</taxon>
        <taxon>Saccharomycetales</taxon>
        <taxon>Saccharomycetaceae</taxon>
        <taxon>Vanderwaltozyma</taxon>
    </lineage>
</organism>
<evidence type="ECO:0000256" key="7">
    <source>
        <dbReference type="ARBA" id="ARBA00022801"/>
    </source>
</evidence>
<keyword evidence="17" id="KW-1185">Reference proteome</keyword>
<accession>A7TK23</accession>
<dbReference type="InterPro" id="IPR022764">
    <property type="entry name" value="Peptidase_S54_rhomboid_dom"/>
</dbReference>
<evidence type="ECO:0000256" key="9">
    <source>
        <dbReference type="ARBA" id="ARBA00023136"/>
    </source>
</evidence>
<reference evidence="16 17" key="1">
    <citation type="journal article" date="2007" name="Proc. Natl. Acad. Sci. U.S.A.">
        <title>Independent sorting-out of thousands of duplicated gene pairs in two yeast species descended from a whole-genome duplication.</title>
        <authorList>
            <person name="Scannell D.R."/>
            <person name="Frank A.C."/>
            <person name="Conant G.C."/>
            <person name="Byrne K.P."/>
            <person name="Woolfit M."/>
            <person name="Wolfe K.H."/>
        </authorList>
    </citation>
    <scope>NUCLEOTIDE SEQUENCE [LARGE SCALE GENOMIC DNA]</scope>
    <source>
        <strain evidence="17">ATCC 22028 / DSM 70294 / BCRC 21397 / CBS 2163 / NBRC 10782 / NRRL Y-8283 / UCD 57-17</strain>
    </source>
</reference>
<dbReference type="KEGG" id="vpo:Kpol_1060p25"/>
<dbReference type="InParanoid" id="A7TK23"/>
<keyword evidence="7" id="KW-0378">Hydrolase</keyword>
<dbReference type="GO" id="GO:0006508">
    <property type="term" value="P:proteolysis"/>
    <property type="evidence" value="ECO:0007669"/>
    <property type="project" value="UniProtKB-KW"/>
</dbReference>
<name>A7TK23_VANPO</name>
<dbReference type="EMBL" id="DS480405">
    <property type="protein sequence ID" value="EDO17369.1"/>
    <property type="molecule type" value="Genomic_DNA"/>
</dbReference>
<dbReference type="HOGENOM" id="CLU_071084_0_0_1"/>
<keyword evidence="5" id="KW-0645">Protease</keyword>
<dbReference type="GO" id="GO:0005794">
    <property type="term" value="C:Golgi apparatus"/>
    <property type="evidence" value="ECO:0007669"/>
    <property type="project" value="UniProtKB-SubCell"/>
</dbReference>
<feature type="transmembrane region" description="Helical" evidence="14">
    <location>
        <begin position="165"/>
        <end position="194"/>
    </location>
</feature>
<dbReference type="GeneID" id="5545586"/>
<sequence length="283" mass="31921">MINTDFIKGLLLPEGKPPATLTSLFVLVIFLIFMVNIVYPINLLLSLSPGSLFSLQCYRLLTYPLVHLSLAHLLFNSMAMMIPLNIFEMTHGTLYTLFTLMFSSLVCGLVYCLVGSVLFPNVAVGGASGLIFMLIAYFSWKESTVHPRYQLFSTQWSIPTQYSPLFLLLLISILLPGSSFWGHLLGLLLGYAMAWKETWFAKFMPPSWILIKLDQLLSTIIDSLPSWLKYYKEEEIQRQEEYSSIFDSIMETLPLYNDAETTTNNNSGSTNNFVGEGRVLGSS</sequence>
<comment type="similarity">
    <text evidence="3">Belongs to the peptidase S54 family.</text>
</comment>
<dbReference type="PhylomeDB" id="A7TK23"/>
<protein>
    <recommendedName>
        <fullName evidence="11">Rhomboid-type serine protease 2</fullName>
        <ecNumber evidence="4">3.4.21.105</ecNumber>
    </recommendedName>
    <alternativeName>
        <fullName evidence="12">Rhomboid protein 2</fullName>
    </alternativeName>
</protein>
<evidence type="ECO:0000256" key="10">
    <source>
        <dbReference type="ARBA" id="ARBA00037147"/>
    </source>
</evidence>
<dbReference type="OMA" id="TMICVIV"/>
<gene>
    <name evidence="16" type="ORF">Kpol_1060p25</name>
</gene>
<evidence type="ECO:0000256" key="5">
    <source>
        <dbReference type="ARBA" id="ARBA00022670"/>
    </source>
</evidence>
<feature type="compositionally biased region" description="Low complexity" evidence="13">
    <location>
        <begin position="261"/>
        <end position="272"/>
    </location>
</feature>
<evidence type="ECO:0000313" key="16">
    <source>
        <dbReference type="EMBL" id="EDO17369.1"/>
    </source>
</evidence>
<dbReference type="OrthoDB" id="10257275at2759"/>
<dbReference type="PANTHER" id="PTHR43066">
    <property type="entry name" value="RHOMBOID-RELATED PROTEIN"/>
    <property type="match status" value="1"/>
</dbReference>
<dbReference type="InterPro" id="IPR035952">
    <property type="entry name" value="Rhomboid-like_sf"/>
</dbReference>
<feature type="transmembrane region" description="Helical" evidence="14">
    <location>
        <begin position="94"/>
        <end position="114"/>
    </location>
</feature>
<evidence type="ECO:0000256" key="12">
    <source>
        <dbReference type="ARBA" id="ARBA00042081"/>
    </source>
</evidence>
<evidence type="ECO:0000259" key="15">
    <source>
        <dbReference type="Pfam" id="PF01694"/>
    </source>
</evidence>
<dbReference type="PANTHER" id="PTHR43066:SF1">
    <property type="entry name" value="RHOMBOID PROTEIN 2"/>
    <property type="match status" value="1"/>
</dbReference>
<evidence type="ECO:0000256" key="8">
    <source>
        <dbReference type="ARBA" id="ARBA00022989"/>
    </source>
</evidence>
<evidence type="ECO:0000256" key="1">
    <source>
        <dbReference type="ARBA" id="ARBA00000156"/>
    </source>
</evidence>
<comment type="function">
    <text evidence="10">Probable rhomboid-type serine protease that catalyzes intramembrane proteolysis.</text>
</comment>
<dbReference type="Gene3D" id="1.20.1540.10">
    <property type="entry name" value="Rhomboid-like"/>
    <property type="match status" value="1"/>
</dbReference>
<comment type="subcellular location">
    <subcellularLocation>
        <location evidence="2">Golgi apparatus</location>
        <location evidence="2">cis-Golgi network membrane</location>
        <topology evidence="2">Multi-pass membrane protein</topology>
    </subcellularLocation>
</comment>
<feature type="transmembrane region" description="Helical" evidence="14">
    <location>
        <begin position="20"/>
        <end position="39"/>
    </location>
</feature>
<evidence type="ECO:0000256" key="11">
    <source>
        <dbReference type="ARBA" id="ARBA00039804"/>
    </source>
</evidence>